<evidence type="ECO:0000259" key="3">
    <source>
        <dbReference type="Pfam" id="PF02449"/>
    </source>
</evidence>
<dbReference type="GO" id="GO:0009341">
    <property type="term" value="C:beta-galactosidase complex"/>
    <property type="evidence" value="ECO:0007669"/>
    <property type="project" value="InterPro"/>
</dbReference>
<dbReference type="STRING" id="1325734.A0A428NZC9"/>
<reference evidence="4 5" key="1">
    <citation type="submission" date="2017-06" db="EMBL/GenBank/DDBJ databases">
        <title>Comparative genomic analysis of Ambrosia Fusariam Clade fungi.</title>
        <authorList>
            <person name="Stajich J.E."/>
            <person name="Carrillo J."/>
            <person name="Kijimoto T."/>
            <person name="Eskalen A."/>
            <person name="O'Donnell K."/>
            <person name="Kasson M."/>
        </authorList>
    </citation>
    <scope>NUCLEOTIDE SEQUENCE [LARGE SCALE GENOMIC DNA]</scope>
    <source>
        <strain evidence="4 5">NRRL62584</strain>
    </source>
</reference>
<dbReference type="Proteomes" id="UP000288168">
    <property type="component" value="Unassembled WGS sequence"/>
</dbReference>
<dbReference type="OrthoDB" id="1657402at2759"/>
<dbReference type="GO" id="GO:0005975">
    <property type="term" value="P:carbohydrate metabolic process"/>
    <property type="evidence" value="ECO:0007669"/>
    <property type="project" value="InterPro"/>
</dbReference>
<protein>
    <recommendedName>
        <fullName evidence="3">Glycoside hydrolase family 42 N-terminal domain-containing protein</fullName>
    </recommendedName>
</protein>
<name>A0A428NZC9_9HYPO</name>
<keyword evidence="1" id="KW-0378">Hydrolase</keyword>
<feature type="domain" description="Glycoside hydrolase family 42 N-terminal" evidence="3">
    <location>
        <begin position="43"/>
        <end position="79"/>
    </location>
</feature>
<evidence type="ECO:0000313" key="4">
    <source>
        <dbReference type="EMBL" id="RSL46176.1"/>
    </source>
</evidence>
<dbReference type="EMBL" id="NKCI01000244">
    <property type="protein sequence ID" value="RSL46176.1"/>
    <property type="molecule type" value="Genomic_DNA"/>
</dbReference>
<organism evidence="4 5">
    <name type="scientific">Fusarium duplospermum</name>
    <dbReference type="NCBI Taxonomy" id="1325734"/>
    <lineage>
        <taxon>Eukaryota</taxon>
        <taxon>Fungi</taxon>
        <taxon>Dikarya</taxon>
        <taxon>Ascomycota</taxon>
        <taxon>Pezizomycotina</taxon>
        <taxon>Sordariomycetes</taxon>
        <taxon>Hypocreomycetidae</taxon>
        <taxon>Hypocreales</taxon>
        <taxon>Nectriaceae</taxon>
        <taxon>Fusarium</taxon>
        <taxon>Fusarium solani species complex</taxon>
    </lineage>
</organism>
<evidence type="ECO:0000313" key="5">
    <source>
        <dbReference type="Proteomes" id="UP000288168"/>
    </source>
</evidence>
<comment type="caution">
    <text evidence="4">The sequence shown here is derived from an EMBL/GenBank/DDBJ whole genome shotgun (WGS) entry which is preliminary data.</text>
</comment>
<sequence>MKFKLYVSEDNPSRKWLQVNGKAFLVRAVELQNSSLSSSDTLFGSVAREQIEPKEGEFDFEQLDVSIQAARRHGLHLILLWFGAYKKGSSSDWFHPG</sequence>
<proteinExistence type="predicted"/>
<keyword evidence="2" id="KW-0326">Glycosidase</keyword>
<accession>A0A428NZC9</accession>
<dbReference type="AlphaFoldDB" id="A0A428NZC9"/>
<dbReference type="Gene3D" id="3.20.20.80">
    <property type="entry name" value="Glycosidases"/>
    <property type="match status" value="1"/>
</dbReference>
<dbReference type="InterPro" id="IPR017853">
    <property type="entry name" value="GH"/>
</dbReference>
<evidence type="ECO:0000256" key="2">
    <source>
        <dbReference type="ARBA" id="ARBA00023295"/>
    </source>
</evidence>
<dbReference type="SUPFAM" id="SSF51445">
    <property type="entry name" value="(Trans)glycosidases"/>
    <property type="match status" value="1"/>
</dbReference>
<dbReference type="Pfam" id="PF02449">
    <property type="entry name" value="Glyco_hydro_42"/>
    <property type="match status" value="1"/>
</dbReference>
<evidence type="ECO:0000256" key="1">
    <source>
        <dbReference type="ARBA" id="ARBA00022801"/>
    </source>
</evidence>
<keyword evidence="5" id="KW-1185">Reference proteome</keyword>
<dbReference type="GO" id="GO:0004565">
    <property type="term" value="F:beta-galactosidase activity"/>
    <property type="evidence" value="ECO:0007669"/>
    <property type="project" value="InterPro"/>
</dbReference>
<gene>
    <name evidence="4" type="ORF">CEP54_013979</name>
</gene>
<dbReference type="InterPro" id="IPR013529">
    <property type="entry name" value="Glyco_hydro_42_N"/>
</dbReference>